<reference evidence="2 3" key="2">
    <citation type="journal article" date="2016" name="Genome Announc.">
        <title>Complete Genome Sequence of the Highly Virulent Aeromonas schubertii Strain WL1483, Isolated from Diseased Snakehead Fish (Channa argus) in China.</title>
        <authorList>
            <person name="Liu L."/>
            <person name="Li N."/>
            <person name="Zhang D."/>
            <person name="Fu X."/>
            <person name="Shi C."/>
            <person name="Lin Q."/>
            <person name="Hao G."/>
        </authorList>
    </citation>
    <scope>NUCLEOTIDE SEQUENCE [LARGE SCALE GENOMIC DNA]</scope>
    <source>
        <strain evidence="2 3">WL1483</strain>
    </source>
</reference>
<dbReference type="KEGG" id="asr:WL1483_930"/>
<feature type="region of interest" description="Disordered" evidence="1">
    <location>
        <begin position="1"/>
        <end position="82"/>
    </location>
</feature>
<dbReference type="AlphaFoldDB" id="A0A0S2SF55"/>
<dbReference type="Proteomes" id="UP000058114">
    <property type="component" value="Chromosome"/>
</dbReference>
<evidence type="ECO:0000256" key="1">
    <source>
        <dbReference type="SAM" id="MobiDB-lite"/>
    </source>
</evidence>
<feature type="compositionally biased region" description="Basic and acidic residues" evidence="1">
    <location>
        <begin position="41"/>
        <end position="50"/>
    </location>
</feature>
<sequence>MANQDLIFSILPRAPATPGSEPISREVRAVGKKPRVAESTADPKERRKEQPPAGRPVKRVANEVEEEASPPDDPPHQIDLFV</sequence>
<name>A0A0S2SF55_9GAMM</name>
<organism evidence="2 3">
    <name type="scientific">Aeromonas schubertii</name>
    <dbReference type="NCBI Taxonomy" id="652"/>
    <lineage>
        <taxon>Bacteria</taxon>
        <taxon>Pseudomonadati</taxon>
        <taxon>Pseudomonadota</taxon>
        <taxon>Gammaproteobacteria</taxon>
        <taxon>Aeromonadales</taxon>
        <taxon>Aeromonadaceae</taxon>
        <taxon>Aeromonas</taxon>
    </lineage>
</organism>
<proteinExistence type="predicted"/>
<accession>A0A0S2SF55</accession>
<evidence type="ECO:0000313" key="2">
    <source>
        <dbReference type="EMBL" id="ALP40349.1"/>
    </source>
</evidence>
<dbReference type="EMBL" id="CP013067">
    <property type="protein sequence ID" value="ALP40349.1"/>
    <property type="molecule type" value="Genomic_DNA"/>
</dbReference>
<dbReference type="RefSeq" id="WP_060585588.1">
    <property type="nucleotide sequence ID" value="NZ_CP013067.1"/>
</dbReference>
<protein>
    <submittedName>
        <fullName evidence="2">Uncharacterized protein</fullName>
    </submittedName>
</protein>
<gene>
    <name evidence="2" type="ORF">WL1483_930</name>
</gene>
<dbReference type="PATRIC" id="fig|652.5.peg.1828"/>
<evidence type="ECO:0000313" key="3">
    <source>
        <dbReference type="Proteomes" id="UP000058114"/>
    </source>
</evidence>
<reference evidence="3" key="1">
    <citation type="submission" date="2015-10" db="EMBL/GenBank/DDBJ databases">
        <title>Complete Genome Sequence of Aeromonas schubertii strain WL1483.</title>
        <authorList>
            <person name="Liu L."/>
        </authorList>
    </citation>
    <scope>NUCLEOTIDE SEQUENCE [LARGE SCALE GENOMIC DNA]</scope>
    <source>
        <strain evidence="3">WL1483</strain>
    </source>
</reference>